<name>A0A8F3AHR5_CANAR</name>
<evidence type="ECO:0000256" key="3">
    <source>
        <dbReference type="ARBA" id="ARBA00022801"/>
    </source>
</evidence>
<dbReference type="AlphaFoldDB" id="A0A8F3AHR5"/>
<keyword evidence="3" id="KW-0378">Hydrolase</keyword>
<dbReference type="PROSITE" id="PS51858">
    <property type="entry name" value="PPPDE"/>
    <property type="match status" value="1"/>
</dbReference>
<dbReference type="Pfam" id="PF05903">
    <property type="entry name" value="Peptidase_C97"/>
    <property type="match status" value="1"/>
</dbReference>
<keyword evidence="2" id="KW-0645">Protease</keyword>
<feature type="region of interest" description="Disordered" evidence="5">
    <location>
        <begin position="356"/>
        <end position="379"/>
    </location>
</feature>
<evidence type="ECO:0000256" key="1">
    <source>
        <dbReference type="ARBA" id="ARBA00008140"/>
    </source>
</evidence>
<evidence type="ECO:0000256" key="5">
    <source>
        <dbReference type="SAM" id="MobiDB-lite"/>
    </source>
</evidence>
<dbReference type="PANTHER" id="PTHR12378">
    <property type="entry name" value="DESUMOYLATING ISOPEPTIDASE"/>
    <property type="match status" value="1"/>
</dbReference>
<dbReference type="GO" id="GO:0006508">
    <property type="term" value="P:proteolysis"/>
    <property type="evidence" value="ECO:0007669"/>
    <property type="project" value="UniProtKB-KW"/>
</dbReference>
<dbReference type="GO" id="GO:0008233">
    <property type="term" value="F:peptidase activity"/>
    <property type="evidence" value="ECO:0007669"/>
    <property type="project" value="UniProtKB-KW"/>
</dbReference>
<comment type="similarity">
    <text evidence="1">Belongs to the DeSI family.</text>
</comment>
<sequence length="539" mass="59541">MSEDSFPVRVHVYDLSHGLAALYSPQLLGKAIDAIYHTSVVVFGKEYYIDQGIKTSPAGRTKYGTPKEVLDVGNTFVSEDILNDFLEDLRNHEQQKYHASAYDLFENNCNHFTDVVMEFLVGKNLEDRILKLPQEVLSSPLGPMIRQMLNGGTFDSFSFNPLSSRSFATSSGGYAGGTSSGGYTGSHTEETDPNFYPSTIDDQGFGGKSRQTSINASTFSGSSIQASPAWTSPQSVSDIFDTAHKISKGSFGGNSGQQSTLMSPLIPNPKQFQNIYPVQRSLSITGLHGSESFDNGTAFSSVPRQRADSFGIQHTKNKSLSVENVDSIKKKDSRMKYTSQSFTPNFDAREASESFLPTSVAMNPSSDKHESTNAESSSFEKVQALKAELAFQTELNKSVTERLKQFKLNKGQASTGSYKDASSITMPRKFHQLFKDLTKTLNERTADLEDTKSRLEAIIVALVMNKGSDITENGTFDAQEMAHRLTTKLAVLSAENEALRRMVSYSNKQTLLVEVRMLREENAMLKRSMERSQQQGKNS</sequence>
<evidence type="ECO:0000313" key="7">
    <source>
        <dbReference type="EMBL" id="QWW23548.1"/>
    </source>
</evidence>
<feature type="coiled-coil region" evidence="4">
    <location>
        <begin position="482"/>
        <end position="535"/>
    </location>
</feature>
<evidence type="ECO:0000259" key="6">
    <source>
        <dbReference type="PROSITE" id="PS51858"/>
    </source>
</evidence>
<gene>
    <name evidence="7" type="ORF">CA7LBN_002349</name>
</gene>
<evidence type="ECO:0000256" key="4">
    <source>
        <dbReference type="SAM" id="Coils"/>
    </source>
</evidence>
<keyword evidence="4" id="KW-0175">Coiled coil</keyword>
<reference evidence="7" key="1">
    <citation type="submission" date="2021-06" db="EMBL/GenBank/DDBJ databases">
        <title>Candida auris outbreak in lebanese hospital.</title>
        <authorList>
            <person name="Finianos M."/>
        </authorList>
    </citation>
    <scope>NUCLEOTIDE SEQUENCE</scope>
    <source>
        <strain evidence="7">CA7LBN</strain>
    </source>
</reference>
<evidence type="ECO:0000256" key="2">
    <source>
        <dbReference type="ARBA" id="ARBA00022670"/>
    </source>
</evidence>
<dbReference type="EMBL" id="CP076750">
    <property type="protein sequence ID" value="QWW23548.1"/>
    <property type="molecule type" value="Genomic_DNA"/>
</dbReference>
<dbReference type="Proteomes" id="UP000825438">
    <property type="component" value="Chromosome II"/>
</dbReference>
<dbReference type="PANTHER" id="PTHR12378:SF7">
    <property type="entry name" value="DESUMOYLATING ISOPEPTIDASE 1"/>
    <property type="match status" value="1"/>
</dbReference>
<dbReference type="InterPro" id="IPR042266">
    <property type="entry name" value="PPPDE_sf"/>
</dbReference>
<proteinExistence type="inferred from homology"/>
<dbReference type="SMART" id="SM01179">
    <property type="entry name" value="DUF862"/>
    <property type="match status" value="1"/>
</dbReference>
<dbReference type="GO" id="GO:0070646">
    <property type="term" value="P:protein modification by small protein removal"/>
    <property type="evidence" value="ECO:0007669"/>
    <property type="project" value="TreeGrafter"/>
</dbReference>
<accession>A0A8F3AHR5</accession>
<feature type="compositionally biased region" description="Polar residues" evidence="5">
    <location>
        <begin position="356"/>
        <end position="365"/>
    </location>
</feature>
<organism evidence="7">
    <name type="scientific">Candidozyma auris</name>
    <name type="common">Yeast</name>
    <name type="synonym">Candida auris</name>
    <dbReference type="NCBI Taxonomy" id="498019"/>
    <lineage>
        <taxon>Eukaryota</taxon>
        <taxon>Fungi</taxon>
        <taxon>Dikarya</taxon>
        <taxon>Ascomycota</taxon>
        <taxon>Saccharomycotina</taxon>
        <taxon>Pichiomycetes</taxon>
        <taxon>Metschnikowiaceae</taxon>
        <taxon>Candidozyma</taxon>
    </lineage>
</organism>
<feature type="domain" description="PPPDE" evidence="6">
    <location>
        <begin position="6"/>
        <end position="150"/>
    </location>
</feature>
<dbReference type="InterPro" id="IPR008580">
    <property type="entry name" value="PPPDE_dom"/>
</dbReference>
<protein>
    <recommendedName>
        <fullName evidence="6">PPPDE domain-containing protein</fullName>
    </recommendedName>
</protein>
<dbReference type="Gene3D" id="3.90.1720.30">
    <property type="entry name" value="PPPDE domains"/>
    <property type="match status" value="1"/>
</dbReference>